<dbReference type="AlphaFoldDB" id="A0A242U2P8"/>
<dbReference type="RefSeq" id="WP_032053098.1">
    <property type="nucleotide sequence ID" value="NZ_JADVOL010000001.1"/>
</dbReference>
<gene>
    <name evidence="2" type="ORF">CAT59_14125</name>
    <name evidence="3" type="ORF">CAT59_14725</name>
</gene>
<name>A0A242U2P8_ACIPI</name>
<evidence type="ECO:0000313" key="3">
    <source>
        <dbReference type="EMBL" id="OTU26757.1"/>
    </source>
</evidence>
<dbReference type="EMBL" id="NGIR01000031">
    <property type="protein sequence ID" value="OTU26651.1"/>
    <property type="molecule type" value="Genomic_DNA"/>
</dbReference>
<accession>A0A242U2P8</accession>
<dbReference type="Proteomes" id="UP000195162">
    <property type="component" value="Unassembled WGS sequence"/>
</dbReference>
<dbReference type="EMBL" id="NGIR01000031">
    <property type="protein sequence ID" value="OTU26757.1"/>
    <property type="molecule type" value="Genomic_DNA"/>
</dbReference>
<keyword evidence="1" id="KW-0472">Membrane</keyword>
<sequence>MSNLLNICGIIIASSQYPDATLQQFYRQYYHCEIKAEQNKKEVQRTDDLSMFFPYQDTWWPVFTIDQISSDSFQQLIHKGIKPGIILPDEVFGFPHYFLLKEAVSQGAIPIALYKSEQPQYFAAKATFSTAIGLRPMAAFVSTGWDENLISQPTGSYIIQFNPSQLPLPSREILQGQHLFYSAKSFNGHISGYEIIVNPPADLPTTNIRYPQLGISWKFNHINYVSTPKKVETSLIGYIFIGLSTVVVPLDLILTSNYPNLLGTFGSYVSWFSLVVGLILLLLLISSIIRRVRTNGSN</sequence>
<evidence type="ECO:0000313" key="2">
    <source>
        <dbReference type="EMBL" id="OTU26651.1"/>
    </source>
</evidence>
<reference evidence="2 4" key="1">
    <citation type="submission" date="2017-05" db="EMBL/GenBank/DDBJ databases">
        <authorList>
            <person name="Song R."/>
            <person name="Chenine A.L."/>
            <person name="Ruprecht R.M."/>
        </authorList>
    </citation>
    <scope>NUCLEOTIDE SEQUENCE [LARGE SCALE GENOMIC DNA]</scope>
    <source>
        <strain evidence="2 4">ARLG1955</strain>
    </source>
</reference>
<protein>
    <submittedName>
        <fullName evidence="2">Uncharacterized protein</fullName>
    </submittedName>
</protein>
<organism evidence="2 4">
    <name type="scientific">Acinetobacter pittii</name>
    <name type="common">Acinetobacter genomosp. 3</name>
    <dbReference type="NCBI Taxonomy" id="48296"/>
    <lineage>
        <taxon>Bacteria</taxon>
        <taxon>Pseudomonadati</taxon>
        <taxon>Pseudomonadota</taxon>
        <taxon>Gammaproteobacteria</taxon>
        <taxon>Moraxellales</taxon>
        <taxon>Moraxellaceae</taxon>
        <taxon>Acinetobacter</taxon>
        <taxon>Acinetobacter calcoaceticus/baumannii complex</taxon>
    </lineage>
</organism>
<feature type="transmembrane region" description="Helical" evidence="1">
    <location>
        <begin position="268"/>
        <end position="289"/>
    </location>
</feature>
<keyword evidence="1" id="KW-0812">Transmembrane</keyword>
<evidence type="ECO:0000256" key="1">
    <source>
        <dbReference type="SAM" id="Phobius"/>
    </source>
</evidence>
<evidence type="ECO:0000313" key="4">
    <source>
        <dbReference type="Proteomes" id="UP000195162"/>
    </source>
</evidence>
<proteinExistence type="predicted"/>
<keyword evidence="1" id="KW-1133">Transmembrane helix</keyword>
<comment type="caution">
    <text evidence="2">The sequence shown here is derived from an EMBL/GenBank/DDBJ whole genome shotgun (WGS) entry which is preliminary data.</text>
</comment>
<feature type="transmembrane region" description="Helical" evidence="1">
    <location>
        <begin position="235"/>
        <end position="256"/>
    </location>
</feature>